<accession>A0A1D1UTS0</accession>
<keyword evidence="2" id="KW-1185">Reference proteome</keyword>
<reference evidence="1 2" key="1">
    <citation type="journal article" date="2016" name="Nat. Commun.">
        <title>Extremotolerant tardigrade genome and improved radiotolerance of human cultured cells by tardigrade-unique protein.</title>
        <authorList>
            <person name="Hashimoto T."/>
            <person name="Horikawa D.D."/>
            <person name="Saito Y."/>
            <person name="Kuwahara H."/>
            <person name="Kozuka-Hata H."/>
            <person name="Shin-I T."/>
            <person name="Minakuchi Y."/>
            <person name="Ohishi K."/>
            <person name="Motoyama A."/>
            <person name="Aizu T."/>
            <person name="Enomoto A."/>
            <person name="Kondo K."/>
            <person name="Tanaka S."/>
            <person name="Hara Y."/>
            <person name="Koshikawa S."/>
            <person name="Sagara H."/>
            <person name="Miura T."/>
            <person name="Yokobori S."/>
            <person name="Miyagawa K."/>
            <person name="Suzuki Y."/>
            <person name="Kubo T."/>
            <person name="Oyama M."/>
            <person name="Kohara Y."/>
            <person name="Fujiyama A."/>
            <person name="Arakawa K."/>
            <person name="Katayama T."/>
            <person name="Toyoda A."/>
            <person name="Kunieda T."/>
        </authorList>
    </citation>
    <scope>NUCLEOTIDE SEQUENCE [LARGE SCALE GENOMIC DNA]</scope>
    <source>
        <strain evidence="1 2">YOKOZUNA-1</strain>
    </source>
</reference>
<evidence type="ECO:0000313" key="2">
    <source>
        <dbReference type="Proteomes" id="UP000186922"/>
    </source>
</evidence>
<dbReference type="AlphaFoldDB" id="A0A1D1UTS0"/>
<name>A0A1D1UTS0_RAMVA</name>
<sequence length="112" mass="12362">MKDLLFAVVGFLPPPVPPKKMSHESFGQQYLAAANIRARSLLVGLKIKFSPFEIPIAGPETSFFEPKNFAAAWLFPDFDLTERVLMTDEVELDEAVGSCCELAPSFGRTIAK</sequence>
<protein>
    <submittedName>
        <fullName evidence="1">Uncharacterized protein</fullName>
    </submittedName>
</protein>
<evidence type="ECO:0000313" key="1">
    <source>
        <dbReference type="EMBL" id="GAU93076.1"/>
    </source>
</evidence>
<organism evidence="1 2">
    <name type="scientific">Ramazzottius varieornatus</name>
    <name type="common">Water bear</name>
    <name type="synonym">Tardigrade</name>
    <dbReference type="NCBI Taxonomy" id="947166"/>
    <lineage>
        <taxon>Eukaryota</taxon>
        <taxon>Metazoa</taxon>
        <taxon>Ecdysozoa</taxon>
        <taxon>Tardigrada</taxon>
        <taxon>Eutardigrada</taxon>
        <taxon>Parachela</taxon>
        <taxon>Hypsibioidea</taxon>
        <taxon>Ramazzottiidae</taxon>
        <taxon>Ramazzottius</taxon>
    </lineage>
</organism>
<comment type="caution">
    <text evidence="1">The sequence shown here is derived from an EMBL/GenBank/DDBJ whole genome shotgun (WGS) entry which is preliminary data.</text>
</comment>
<proteinExistence type="predicted"/>
<dbReference type="EMBL" id="BDGG01000002">
    <property type="protein sequence ID" value="GAU93076.1"/>
    <property type="molecule type" value="Genomic_DNA"/>
</dbReference>
<gene>
    <name evidence="1" type="primary">RvY_05065-1</name>
    <name evidence="1" type="synonym">RvY_05065.1</name>
    <name evidence="1" type="ORF">RvY_05065</name>
</gene>
<dbReference type="Proteomes" id="UP000186922">
    <property type="component" value="Unassembled WGS sequence"/>
</dbReference>